<name>A0A238H6N6_9BURK</name>
<proteinExistence type="predicted"/>
<feature type="region of interest" description="Disordered" evidence="1">
    <location>
        <begin position="1"/>
        <end position="35"/>
    </location>
</feature>
<dbReference type="Proteomes" id="UP000198460">
    <property type="component" value="Unassembled WGS sequence"/>
</dbReference>
<evidence type="ECO:0000256" key="1">
    <source>
        <dbReference type="SAM" id="MobiDB-lite"/>
    </source>
</evidence>
<feature type="compositionally biased region" description="Polar residues" evidence="1">
    <location>
        <begin position="16"/>
        <end position="28"/>
    </location>
</feature>
<reference evidence="2 3" key="1">
    <citation type="submission" date="2017-04" db="EMBL/GenBank/DDBJ databases">
        <authorList>
            <person name="Afonso C.L."/>
            <person name="Miller P.J."/>
            <person name="Scott M.A."/>
            <person name="Spackman E."/>
            <person name="Goraichik I."/>
            <person name="Dimitrov K.M."/>
            <person name="Suarez D.L."/>
            <person name="Swayne D.E."/>
        </authorList>
    </citation>
    <scope>NUCLEOTIDE SEQUENCE [LARGE SCALE GENOMIC DNA]</scope>
    <source>
        <strain evidence="2">LMG 28154</strain>
    </source>
</reference>
<gene>
    <name evidence="2" type="ORF">BSIN_3991</name>
</gene>
<accession>A0A238H6N6</accession>
<evidence type="ECO:0000313" key="2">
    <source>
        <dbReference type="EMBL" id="SMG01006.1"/>
    </source>
</evidence>
<dbReference type="AlphaFoldDB" id="A0A238H6N6"/>
<organism evidence="2 3">
    <name type="scientific">Burkholderia singularis</name>
    <dbReference type="NCBI Taxonomy" id="1503053"/>
    <lineage>
        <taxon>Bacteria</taxon>
        <taxon>Pseudomonadati</taxon>
        <taxon>Pseudomonadota</taxon>
        <taxon>Betaproteobacteria</taxon>
        <taxon>Burkholderiales</taxon>
        <taxon>Burkholderiaceae</taxon>
        <taxon>Burkholderia</taxon>
        <taxon>pseudomallei group</taxon>
    </lineage>
</organism>
<sequence>MRLDEPPARPAPLQTECMQTARSKSLPGTAQPRRAAGLTLPRTRVGKGPHAKMASFELSLRRWRHEYRDFGGRHRQAHAFGAA</sequence>
<dbReference type="EMBL" id="FXAN01000065">
    <property type="protein sequence ID" value="SMG01006.1"/>
    <property type="molecule type" value="Genomic_DNA"/>
</dbReference>
<evidence type="ECO:0000313" key="3">
    <source>
        <dbReference type="Proteomes" id="UP000198460"/>
    </source>
</evidence>
<protein>
    <submittedName>
        <fullName evidence="2">Uncharacterized protein</fullName>
    </submittedName>
</protein>